<feature type="transmembrane region" description="Helical" evidence="3">
    <location>
        <begin position="167"/>
        <end position="185"/>
    </location>
</feature>
<evidence type="ECO:0000313" key="4">
    <source>
        <dbReference type="EMBL" id="CDW77602.1"/>
    </source>
</evidence>
<protein>
    <recommendedName>
        <fullName evidence="6">Transmembrane protein</fullName>
    </recommendedName>
</protein>
<feature type="coiled-coil region" evidence="1">
    <location>
        <begin position="607"/>
        <end position="634"/>
    </location>
</feature>
<sequence>MDQLIFPSSGENNLDFGQISDKKFDEDYFHSYSYDIDQSYLMYDKLMHYQAQNFFTFKCPLPSLMDYFKLNLNFTMAYEIQANQFLNILSPLKGDSPLPLSLAKLFSIALNLPLALGSPQYSQDHQSMRDQQNQGNFKSTNSSNIYNQQIDYKDIVSLNMQLKSKSIISLLFMISVFIVILRFTKLSENMKKKLPKTLALFWFFSTIQLYLDLNIFQNDKKPYAKSLLIGISPIDHSTNYIPESKMENQRRIEQGLPPNQLANSQQTTEIDGRQQELGGIVSQSLIQVHGLTWRSSLEFYHLCVILFILFMTFVKLIMLHQGVLFVRMTSFSINTLDNLEMFTNSPRVLALFTVSFLAFSQFVGRTSTDKQQYFFQKIIPFFIVIIHSAAMLLKRNLLFTYDDVFCLFIFVTSLSLYYTYESPDALKNNRSGNPFLYYQSTISASQILKLKMPQATDLTDEERLRLLLKNTSATQLLQELEASNAQLANKMTKEEIKKRKAYIEEELRKRREEHEECLRHKQLLLTQRNNARFSAQYPIQESEEDQDVEEAGQDELDEDDYESSDNNHDASLLEYIKKTVDKKYDAFQQLSESGHEFYGMSKEEASQKFQQILLQQLNQQLNEETKKILNLKGGLNGVSEQELAQKLGLFQGNSTQTQNAVQRIQPQQQQNDKASVQSPAQIVTNQGGQGQQQNNAKQTAHKAPTKAPSGRPNQRKRR</sequence>
<evidence type="ECO:0000313" key="5">
    <source>
        <dbReference type="Proteomes" id="UP000039865"/>
    </source>
</evidence>
<feature type="transmembrane region" description="Helical" evidence="3">
    <location>
        <begin position="404"/>
        <end position="420"/>
    </location>
</feature>
<name>A0A078A7Q1_STYLE</name>
<keyword evidence="3" id="KW-0472">Membrane</keyword>
<feature type="transmembrane region" description="Helical" evidence="3">
    <location>
        <begin position="373"/>
        <end position="392"/>
    </location>
</feature>
<dbReference type="AlphaFoldDB" id="A0A078A7Q1"/>
<reference evidence="4 5" key="1">
    <citation type="submission" date="2014-06" db="EMBL/GenBank/DDBJ databases">
        <authorList>
            <person name="Swart Estienne"/>
        </authorList>
    </citation>
    <scope>NUCLEOTIDE SEQUENCE [LARGE SCALE GENOMIC DNA]</scope>
    <source>
        <strain evidence="4 5">130c</strain>
    </source>
</reference>
<feature type="coiled-coil region" evidence="1">
    <location>
        <begin position="470"/>
        <end position="513"/>
    </location>
</feature>
<evidence type="ECO:0000256" key="3">
    <source>
        <dbReference type="SAM" id="Phobius"/>
    </source>
</evidence>
<feature type="transmembrane region" description="Helical" evidence="3">
    <location>
        <begin position="197"/>
        <end position="216"/>
    </location>
</feature>
<dbReference type="EMBL" id="CCKQ01006297">
    <property type="protein sequence ID" value="CDW77602.1"/>
    <property type="molecule type" value="Genomic_DNA"/>
</dbReference>
<dbReference type="Proteomes" id="UP000039865">
    <property type="component" value="Unassembled WGS sequence"/>
</dbReference>
<dbReference type="InParanoid" id="A0A078A7Q1"/>
<feature type="region of interest" description="Disordered" evidence="2">
    <location>
        <begin position="537"/>
        <end position="568"/>
    </location>
</feature>
<keyword evidence="3" id="KW-1133">Transmembrane helix</keyword>
<gene>
    <name evidence="4" type="primary">Contig9036.g9671</name>
    <name evidence="4" type="ORF">STYLEM_6565</name>
</gene>
<feature type="transmembrane region" description="Helical" evidence="3">
    <location>
        <begin position="299"/>
        <end position="318"/>
    </location>
</feature>
<keyword evidence="1" id="KW-0175">Coiled coil</keyword>
<feature type="compositionally biased region" description="Polar residues" evidence="2">
    <location>
        <begin position="658"/>
        <end position="684"/>
    </location>
</feature>
<evidence type="ECO:0000256" key="1">
    <source>
        <dbReference type="SAM" id="Coils"/>
    </source>
</evidence>
<evidence type="ECO:0000256" key="2">
    <source>
        <dbReference type="SAM" id="MobiDB-lite"/>
    </source>
</evidence>
<keyword evidence="5" id="KW-1185">Reference proteome</keyword>
<feature type="compositionally biased region" description="Acidic residues" evidence="2">
    <location>
        <begin position="541"/>
        <end position="563"/>
    </location>
</feature>
<accession>A0A078A7Q1</accession>
<feature type="region of interest" description="Disordered" evidence="2">
    <location>
        <begin position="658"/>
        <end position="718"/>
    </location>
</feature>
<keyword evidence="3" id="KW-0812">Transmembrane</keyword>
<evidence type="ECO:0008006" key="6">
    <source>
        <dbReference type="Google" id="ProtNLM"/>
    </source>
</evidence>
<proteinExistence type="predicted"/>
<organism evidence="4 5">
    <name type="scientific">Stylonychia lemnae</name>
    <name type="common">Ciliate</name>
    <dbReference type="NCBI Taxonomy" id="5949"/>
    <lineage>
        <taxon>Eukaryota</taxon>
        <taxon>Sar</taxon>
        <taxon>Alveolata</taxon>
        <taxon>Ciliophora</taxon>
        <taxon>Intramacronucleata</taxon>
        <taxon>Spirotrichea</taxon>
        <taxon>Stichotrichia</taxon>
        <taxon>Sporadotrichida</taxon>
        <taxon>Oxytrichidae</taxon>
        <taxon>Stylonychinae</taxon>
        <taxon>Stylonychia</taxon>
    </lineage>
</organism>